<feature type="signal peptide" evidence="1">
    <location>
        <begin position="1"/>
        <end position="21"/>
    </location>
</feature>
<name>A0ABU3SDY4_9HYPH</name>
<protein>
    <recommendedName>
        <fullName evidence="4">Outer membrane protein beta-barrel domain-containing protein</fullName>
    </recommendedName>
</protein>
<dbReference type="SUPFAM" id="SSF56925">
    <property type="entry name" value="OMPA-like"/>
    <property type="match status" value="1"/>
</dbReference>
<accession>A0ABU3SDY4</accession>
<comment type="caution">
    <text evidence="2">The sequence shown here is derived from an EMBL/GenBank/DDBJ whole genome shotgun (WGS) entry which is preliminary data.</text>
</comment>
<evidence type="ECO:0000256" key="1">
    <source>
        <dbReference type="SAM" id="SignalP"/>
    </source>
</evidence>
<organism evidence="2 3">
    <name type="scientific">Bosea rubneri</name>
    <dbReference type="NCBI Taxonomy" id="3075434"/>
    <lineage>
        <taxon>Bacteria</taxon>
        <taxon>Pseudomonadati</taxon>
        <taxon>Pseudomonadota</taxon>
        <taxon>Alphaproteobacteria</taxon>
        <taxon>Hyphomicrobiales</taxon>
        <taxon>Boseaceae</taxon>
        <taxon>Bosea</taxon>
    </lineage>
</organism>
<evidence type="ECO:0008006" key="4">
    <source>
        <dbReference type="Google" id="ProtNLM"/>
    </source>
</evidence>
<keyword evidence="1" id="KW-0732">Signal</keyword>
<reference evidence="2 3" key="1">
    <citation type="submission" date="2023-09" db="EMBL/GenBank/DDBJ databases">
        <title>Whole genome shotgun sequencing (WGS) of Bosea sp. ZW T0_25, isolated from stored onions (Allium cepa).</title>
        <authorList>
            <person name="Stoll D.A."/>
            <person name="Huch M."/>
        </authorList>
    </citation>
    <scope>NUCLEOTIDE SEQUENCE [LARGE SCALE GENOMIC DNA]</scope>
    <source>
        <strain evidence="2 3">ZW T0_25</strain>
    </source>
</reference>
<dbReference type="RefSeq" id="WP_316020353.1">
    <property type="nucleotide sequence ID" value="NZ_JAWDID010000044.1"/>
</dbReference>
<gene>
    <name evidence="2" type="ORF">RKE40_22030</name>
</gene>
<dbReference type="Gene3D" id="2.40.160.20">
    <property type="match status" value="1"/>
</dbReference>
<keyword evidence="3" id="KW-1185">Reference proteome</keyword>
<evidence type="ECO:0000313" key="2">
    <source>
        <dbReference type="EMBL" id="MDU0342585.1"/>
    </source>
</evidence>
<proteinExistence type="predicted"/>
<dbReference type="Proteomes" id="UP001254257">
    <property type="component" value="Unassembled WGS sequence"/>
</dbReference>
<dbReference type="EMBL" id="JAWDID010000044">
    <property type="protein sequence ID" value="MDU0342585.1"/>
    <property type="molecule type" value="Genomic_DNA"/>
</dbReference>
<feature type="chain" id="PRO_5045213675" description="Outer membrane protein beta-barrel domain-containing protein" evidence="1">
    <location>
        <begin position="22"/>
        <end position="262"/>
    </location>
</feature>
<sequence length="262" mass="27801">MSRIAAILLATVAGWAGSVQAADMAPPPAPAPIPVPDVEIRLTPFFWASGLSGTLGARRNLPTVDVDVSFTDILRNLDFAAMVAGEYRNGRWGLLADLTYVAVSLDRSGDVVPRAPGYTGASLTSKTFTATATGFYRFYDSSSFTADLVAGGRIWSISTDLDLQLAGILPISAGSTHTWIDPVAGVRVHAVLGNGFGLSAYGDIGAGSSRLTWELRGTVDYAFNANWAMSVGYRHLAVDYRRGGFVYDTSFSGPIAGVSYRF</sequence>
<dbReference type="InterPro" id="IPR011250">
    <property type="entry name" value="OMP/PagP_B-barrel"/>
</dbReference>
<evidence type="ECO:0000313" key="3">
    <source>
        <dbReference type="Proteomes" id="UP001254257"/>
    </source>
</evidence>